<feature type="coiled-coil region" evidence="8">
    <location>
        <begin position="312"/>
        <end position="346"/>
    </location>
</feature>
<reference evidence="10" key="1">
    <citation type="journal article" date="2023" name="Nat. Microbiol.">
        <title>Enrichment and characterization of a nitric oxide-reducing microbial community in a continuous bioreactor.</title>
        <authorList>
            <person name="Garrido-Amador P."/>
            <person name="Stortenbeker N."/>
            <person name="Wessels H.J.C.T."/>
            <person name="Speth D.R."/>
            <person name="Garcia-Heredia I."/>
            <person name="Kartal B."/>
        </authorList>
    </citation>
    <scope>NUCLEOTIDE SEQUENCE</scope>
    <source>
        <strain evidence="10">MAG1</strain>
    </source>
</reference>
<dbReference type="InterPro" id="IPR003423">
    <property type="entry name" value="OMP_efflux"/>
</dbReference>
<comment type="similarity">
    <text evidence="2">Belongs to the outer membrane factor (OMF) (TC 1.B.17) family.</text>
</comment>
<proteinExistence type="inferred from homology"/>
<keyword evidence="3" id="KW-0813">Transport</keyword>
<keyword evidence="4" id="KW-1134">Transmembrane beta strand</keyword>
<evidence type="ECO:0000313" key="10">
    <source>
        <dbReference type="EMBL" id="WIM04816.1"/>
    </source>
</evidence>
<feature type="chain" id="PRO_5041334614" evidence="9">
    <location>
        <begin position="21"/>
        <end position="400"/>
    </location>
</feature>
<dbReference type="GO" id="GO:1990281">
    <property type="term" value="C:efflux pump complex"/>
    <property type="evidence" value="ECO:0007669"/>
    <property type="project" value="TreeGrafter"/>
</dbReference>
<keyword evidence="6" id="KW-0472">Membrane</keyword>
<dbReference type="Gene3D" id="1.20.1600.10">
    <property type="entry name" value="Outer membrane efflux proteins (OEP)"/>
    <property type="match status" value="1"/>
</dbReference>
<dbReference type="SUPFAM" id="SSF56954">
    <property type="entry name" value="Outer membrane efflux proteins (OEP)"/>
    <property type="match status" value="1"/>
</dbReference>
<keyword evidence="9" id="KW-0732">Signal</keyword>
<feature type="signal peptide" evidence="9">
    <location>
        <begin position="1"/>
        <end position="20"/>
    </location>
</feature>
<evidence type="ECO:0000256" key="5">
    <source>
        <dbReference type="ARBA" id="ARBA00022692"/>
    </source>
</evidence>
<evidence type="ECO:0000256" key="8">
    <source>
        <dbReference type="SAM" id="Coils"/>
    </source>
</evidence>
<dbReference type="AlphaFoldDB" id="A0AA49IXV3"/>
<evidence type="ECO:0000256" key="2">
    <source>
        <dbReference type="ARBA" id="ARBA00007613"/>
    </source>
</evidence>
<evidence type="ECO:0000256" key="1">
    <source>
        <dbReference type="ARBA" id="ARBA00004442"/>
    </source>
</evidence>
<evidence type="ECO:0000256" key="9">
    <source>
        <dbReference type="SAM" id="SignalP"/>
    </source>
</evidence>
<sequence length="400" mass="43057">MKPFRFVLAFALLYAGAAFAADTPAANGLARALEQAWRLHPQAAALDARDAEARATRDIAAGLAPEPGSVSIGGRNDRLNRNLGKQEYEIELAAPLWLPGQKAAREAEAVSRIDEASARRAALRSELAGELREAWWSLAAARNAKALAARRLDTARLLAADVRRRHEVGELSRIDANLARSEVHAAGAELIETEATLLQAEQALRTLTGTAAPQDMGEEAPATPETHPLLTAAAATARAARARVAVANESRRAAPELALRVVRERGDFAEPYANTIGIRLKIPFSSDARVRRESSAAQADADRADAEMLRAQTRVRLEAERARSALQSAERQLAMAQERLALSAENLRLSEKAFSLGESDLATLLRIRAAAFDAEAFLDRQRVARAAAVSRANQAMGVLP</sequence>
<dbReference type="GO" id="GO:0015288">
    <property type="term" value="F:porin activity"/>
    <property type="evidence" value="ECO:0007669"/>
    <property type="project" value="TreeGrafter"/>
</dbReference>
<dbReference type="Pfam" id="PF02321">
    <property type="entry name" value="OEP"/>
    <property type="match status" value="1"/>
</dbReference>
<dbReference type="EMBL" id="CP107246">
    <property type="protein sequence ID" value="WIM04816.1"/>
    <property type="molecule type" value="Genomic_DNA"/>
</dbReference>
<name>A0AA49IXV3_9PROT</name>
<evidence type="ECO:0000256" key="6">
    <source>
        <dbReference type="ARBA" id="ARBA00023136"/>
    </source>
</evidence>
<protein>
    <submittedName>
        <fullName evidence="10">TolC family protein</fullName>
    </submittedName>
</protein>
<dbReference type="GO" id="GO:0015562">
    <property type="term" value="F:efflux transmembrane transporter activity"/>
    <property type="evidence" value="ECO:0007669"/>
    <property type="project" value="InterPro"/>
</dbReference>
<dbReference type="PANTHER" id="PTHR30026">
    <property type="entry name" value="OUTER MEMBRANE PROTEIN TOLC"/>
    <property type="match status" value="1"/>
</dbReference>
<evidence type="ECO:0000256" key="7">
    <source>
        <dbReference type="ARBA" id="ARBA00023237"/>
    </source>
</evidence>
<dbReference type="InterPro" id="IPR051906">
    <property type="entry name" value="TolC-like"/>
</dbReference>
<dbReference type="Proteomes" id="UP001234916">
    <property type="component" value="Chromosome"/>
</dbReference>
<accession>A0AA49IXV3</accession>
<evidence type="ECO:0000256" key="4">
    <source>
        <dbReference type="ARBA" id="ARBA00022452"/>
    </source>
</evidence>
<gene>
    <name evidence="10" type="ORF">OHM77_08890</name>
</gene>
<dbReference type="KEGG" id="npv:OHM77_08890"/>
<organism evidence="10">
    <name type="scientific">Candidatus Nitricoxidivorans perseverans</name>
    <dbReference type="NCBI Taxonomy" id="2975601"/>
    <lineage>
        <taxon>Bacteria</taxon>
        <taxon>Pseudomonadati</taxon>
        <taxon>Pseudomonadota</taxon>
        <taxon>Betaproteobacteria</taxon>
        <taxon>Nitrosomonadales</taxon>
        <taxon>Sterolibacteriaceae</taxon>
        <taxon>Candidatus Nitricoxidivorans</taxon>
    </lineage>
</organism>
<dbReference type="GO" id="GO:0009279">
    <property type="term" value="C:cell outer membrane"/>
    <property type="evidence" value="ECO:0007669"/>
    <property type="project" value="UniProtKB-SubCell"/>
</dbReference>
<comment type="subcellular location">
    <subcellularLocation>
        <location evidence="1">Cell outer membrane</location>
    </subcellularLocation>
</comment>
<dbReference type="PANTHER" id="PTHR30026:SF20">
    <property type="entry name" value="OUTER MEMBRANE PROTEIN TOLC"/>
    <property type="match status" value="1"/>
</dbReference>
<evidence type="ECO:0000256" key="3">
    <source>
        <dbReference type="ARBA" id="ARBA00022448"/>
    </source>
</evidence>
<keyword evidence="8" id="KW-0175">Coiled coil</keyword>
<keyword evidence="7" id="KW-0998">Cell outer membrane</keyword>
<keyword evidence="5" id="KW-0812">Transmembrane</keyword>